<keyword evidence="3" id="KW-1185">Reference proteome</keyword>
<gene>
    <name evidence="2" type="ORF">P171DRAFT_504616</name>
</gene>
<evidence type="ECO:0000313" key="3">
    <source>
        <dbReference type="Proteomes" id="UP000799764"/>
    </source>
</evidence>
<dbReference type="EMBL" id="MU001512">
    <property type="protein sequence ID" value="KAF2438443.1"/>
    <property type="molecule type" value="Genomic_DNA"/>
</dbReference>
<evidence type="ECO:0000256" key="1">
    <source>
        <dbReference type="SAM" id="Phobius"/>
    </source>
</evidence>
<dbReference type="AlphaFoldDB" id="A0A9P4U6S4"/>
<reference evidence="2" key="1">
    <citation type="journal article" date="2020" name="Stud. Mycol.">
        <title>101 Dothideomycetes genomes: a test case for predicting lifestyles and emergence of pathogens.</title>
        <authorList>
            <person name="Haridas S."/>
            <person name="Albert R."/>
            <person name="Binder M."/>
            <person name="Bloem J."/>
            <person name="Labutti K."/>
            <person name="Salamov A."/>
            <person name="Andreopoulos B."/>
            <person name="Baker S."/>
            <person name="Barry K."/>
            <person name="Bills G."/>
            <person name="Bluhm B."/>
            <person name="Cannon C."/>
            <person name="Castanera R."/>
            <person name="Culley D."/>
            <person name="Daum C."/>
            <person name="Ezra D."/>
            <person name="Gonzalez J."/>
            <person name="Henrissat B."/>
            <person name="Kuo A."/>
            <person name="Liang C."/>
            <person name="Lipzen A."/>
            <person name="Lutzoni F."/>
            <person name="Magnuson J."/>
            <person name="Mondo S."/>
            <person name="Nolan M."/>
            <person name="Ohm R."/>
            <person name="Pangilinan J."/>
            <person name="Park H.-J."/>
            <person name="Ramirez L."/>
            <person name="Alfaro M."/>
            <person name="Sun H."/>
            <person name="Tritt A."/>
            <person name="Yoshinaga Y."/>
            <person name="Zwiers L.-H."/>
            <person name="Turgeon B."/>
            <person name="Goodwin S."/>
            <person name="Spatafora J."/>
            <person name="Crous P."/>
            <person name="Grigoriev I."/>
        </authorList>
    </citation>
    <scope>NUCLEOTIDE SEQUENCE</scope>
    <source>
        <strain evidence="2">CBS 690.94</strain>
    </source>
</reference>
<feature type="transmembrane region" description="Helical" evidence="1">
    <location>
        <begin position="26"/>
        <end position="48"/>
    </location>
</feature>
<sequence>MNYYSHWWQRFIPRGVAFAMGSSSNVALVASGLVVGEAVASFLSVALASTPIST</sequence>
<evidence type="ECO:0000313" key="2">
    <source>
        <dbReference type="EMBL" id="KAF2438443.1"/>
    </source>
</evidence>
<keyword evidence="1" id="KW-0812">Transmembrane</keyword>
<keyword evidence="1" id="KW-1133">Transmembrane helix</keyword>
<protein>
    <submittedName>
        <fullName evidence="2">Uncharacterized protein</fullName>
    </submittedName>
</protein>
<name>A0A9P4U6S4_9PLEO</name>
<organism evidence="2 3">
    <name type="scientific">Karstenula rhodostoma CBS 690.94</name>
    <dbReference type="NCBI Taxonomy" id="1392251"/>
    <lineage>
        <taxon>Eukaryota</taxon>
        <taxon>Fungi</taxon>
        <taxon>Dikarya</taxon>
        <taxon>Ascomycota</taxon>
        <taxon>Pezizomycotina</taxon>
        <taxon>Dothideomycetes</taxon>
        <taxon>Pleosporomycetidae</taxon>
        <taxon>Pleosporales</taxon>
        <taxon>Massarineae</taxon>
        <taxon>Didymosphaeriaceae</taxon>
        <taxon>Karstenula</taxon>
    </lineage>
</organism>
<proteinExistence type="predicted"/>
<accession>A0A9P4U6S4</accession>
<comment type="caution">
    <text evidence="2">The sequence shown here is derived from an EMBL/GenBank/DDBJ whole genome shotgun (WGS) entry which is preliminary data.</text>
</comment>
<dbReference type="Proteomes" id="UP000799764">
    <property type="component" value="Unassembled WGS sequence"/>
</dbReference>
<keyword evidence="1" id="KW-0472">Membrane</keyword>